<reference evidence="4 5" key="1">
    <citation type="journal article" date="2012" name="J. Bacteriol.">
        <title>Complete genome sequences of Methylophaga sp. strain JAM1 and Methylophaga sp. strain JAM7.</title>
        <authorList>
            <person name="Villeneuve C."/>
            <person name="Martineau C."/>
            <person name="Mauffrey F."/>
            <person name="Villemur R."/>
        </authorList>
    </citation>
    <scope>NUCLEOTIDE SEQUENCE [LARGE SCALE GENOMIC DNA]</scope>
    <source>
        <strain evidence="4 5">JAM7</strain>
    </source>
</reference>
<evidence type="ECO:0000313" key="5">
    <source>
        <dbReference type="Proteomes" id="UP000009145"/>
    </source>
</evidence>
<dbReference type="GO" id="GO:0046872">
    <property type="term" value="F:metal ion binding"/>
    <property type="evidence" value="ECO:0007669"/>
    <property type="project" value="InterPro"/>
</dbReference>
<sequence>MNPLEQHQLALSLNLPETIMASRLAQWLSTGGFQYPADEDLFQINRENVSQQHQLLLKAWLLFHQNLLIDAGIPAFKSAEIDQIEYQENGRLRITISLFSFIEFRNLFVNALSQCFTFILKMNATPYSLEAFDDLGKRVEQQLYQPLKKVSNAGLSNIPILQYAYEHHIPMQYFGAGLYQLGWGANAHWLKASSTEEDSAIGAKLSGYKHFSAQRLKSLGLPAAQNALVKTIEQAAEFADEIGYPVVVKPEQGNRGEGVVKDITTVTQLKRAFEYSKSFNELVLIEKQVTGSCYRFFVYKNDVIYINGNLPRKLVGNGEANIAELIEADTRYQMTRKHWQRDPTIPLDTETHDCLRDQNLTLQSVPEKHQSIAIRKIGSMQWGTEDAPAVCDAHRDNIALAIAAAKAMNLATAGVDMIIEDVTRSWLEQTVIVNEINSSPMIGVSKASLDALPKLMRLMLPNQGRIPVTVFLGKEAAFDAARKAQQAAIENNIACYLTSHQTTLSPDQNSTPMTFETVSQRVNALMQMPSVAALIIVVESDSVLEEKWPVDQIDELVVVDNVNQAVEDFFRSLCR</sequence>
<dbReference type="Pfam" id="PF02786">
    <property type="entry name" value="CPSase_L_D2"/>
    <property type="match status" value="1"/>
</dbReference>
<dbReference type="STRING" id="754477.Q7C_408"/>
<name>I1YF90_METFJ</name>
<evidence type="ECO:0000259" key="3">
    <source>
        <dbReference type="PROSITE" id="PS50975"/>
    </source>
</evidence>
<dbReference type="GO" id="GO:0005737">
    <property type="term" value="C:cytoplasm"/>
    <property type="evidence" value="ECO:0007669"/>
    <property type="project" value="TreeGrafter"/>
</dbReference>
<dbReference type="PROSITE" id="PS50975">
    <property type="entry name" value="ATP_GRASP"/>
    <property type="match status" value="1"/>
</dbReference>
<dbReference type="GO" id="GO:0005524">
    <property type="term" value="F:ATP binding"/>
    <property type="evidence" value="ECO:0007669"/>
    <property type="project" value="UniProtKB-UniRule"/>
</dbReference>
<dbReference type="InterPro" id="IPR013815">
    <property type="entry name" value="ATP_grasp_subdomain_1"/>
</dbReference>
<dbReference type="PANTHER" id="PTHR21621">
    <property type="entry name" value="RIBOSOMAL PROTEIN S6 MODIFICATION PROTEIN"/>
    <property type="match status" value="1"/>
</dbReference>
<feature type="domain" description="ATP-grasp" evidence="3">
    <location>
        <begin position="213"/>
        <end position="472"/>
    </location>
</feature>
<dbReference type="KEGG" id="mec:Q7C_408"/>
<dbReference type="InterPro" id="IPR005479">
    <property type="entry name" value="CPAse_ATP-bd"/>
</dbReference>
<dbReference type="SUPFAM" id="SSF56059">
    <property type="entry name" value="Glutathione synthetase ATP-binding domain-like"/>
    <property type="match status" value="1"/>
</dbReference>
<evidence type="ECO:0000313" key="4">
    <source>
        <dbReference type="EMBL" id="AFJ01583.1"/>
    </source>
</evidence>
<dbReference type="AlphaFoldDB" id="I1YF90"/>
<evidence type="ECO:0000256" key="1">
    <source>
        <dbReference type="ARBA" id="ARBA00023211"/>
    </source>
</evidence>
<dbReference type="eggNOG" id="COG0189">
    <property type="taxonomic scope" value="Bacteria"/>
</dbReference>
<evidence type="ECO:0000256" key="2">
    <source>
        <dbReference type="PROSITE-ProRule" id="PRU00409"/>
    </source>
</evidence>
<dbReference type="PANTHER" id="PTHR21621:SF0">
    <property type="entry name" value="BETA-CITRYLGLUTAMATE SYNTHASE B-RELATED"/>
    <property type="match status" value="1"/>
</dbReference>
<dbReference type="OrthoDB" id="9803907at2"/>
<organism evidence="4 5">
    <name type="scientific">Methylophaga frappieri (strain ATCC BAA-2434 / DSM 25690 / JAM7)</name>
    <dbReference type="NCBI Taxonomy" id="754477"/>
    <lineage>
        <taxon>Bacteria</taxon>
        <taxon>Pseudomonadati</taxon>
        <taxon>Pseudomonadota</taxon>
        <taxon>Gammaproteobacteria</taxon>
        <taxon>Thiotrichales</taxon>
        <taxon>Piscirickettsiaceae</taxon>
        <taxon>Methylophaga</taxon>
    </lineage>
</organism>
<dbReference type="EMBL" id="CP003380">
    <property type="protein sequence ID" value="AFJ01583.1"/>
    <property type="molecule type" value="Genomic_DNA"/>
</dbReference>
<dbReference type="HOGENOM" id="CLU_450380_0_0_6"/>
<proteinExistence type="predicted"/>
<dbReference type="PATRIC" id="fig|754477.3.peg.403"/>
<dbReference type="Proteomes" id="UP000009145">
    <property type="component" value="Chromosome"/>
</dbReference>
<dbReference type="GO" id="GO:0018169">
    <property type="term" value="F:ribosomal S6-glutamic acid ligase activity"/>
    <property type="evidence" value="ECO:0007669"/>
    <property type="project" value="TreeGrafter"/>
</dbReference>
<gene>
    <name evidence="4" type="ordered locus">Q7C_408</name>
</gene>
<dbReference type="InterPro" id="IPR011761">
    <property type="entry name" value="ATP-grasp"/>
</dbReference>
<keyword evidence="2" id="KW-0067">ATP-binding</keyword>
<dbReference type="Gene3D" id="3.30.1490.20">
    <property type="entry name" value="ATP-grasp fold, A domain"/>
    <property type="match status" value="1"/>
</dbReference>
<keyword evidence="1" id="KW-0464">Manganese</keyword>
<keyword evidence="5" id="KW-1185">Reference proteome</keyword>
<protein>
    <submittedName>
        <fullName evidence="4">Cyanophycin synthetase</fullName>
    </submittedName>
</protein>
<accession>I1YF90</accession>
<dbReference type="Gene3D" id="3.30.470.20">
    <property type="entry name" value="ATP-grasp fold, B domain"/>
    <property type="match status" value="1"/>
</dbReference>
<dbReference type="GO" id="GO:0009432">
    <property type="term" value="P:SOS response"/>
    <property type="evidence" value="ECO:0007669"/>
    <property type="project" value="TreeGrafter"/>
</dbReference>
<dbReference type="RefSeq" id="WP_014703033.1">
    <property type="nucleotide sequence ID" value="NC_017856.1"/>
</dbReference>
<keyword evidence="2" id="KW-0547">Nucleotide-binding</keyword>